<proteinExistence type="predicted"/>
<dbReference type="Proteomes" id="UP000076420">
    <property type="component" value="Unassembled WGS sequence"/>
</dbReference>
<dbReference type="VEuPathDB" id="VectorBase:BGLAX_049742"/>
<evidence type="ECO:0000256" key="1">
    <source>
        <dbReference type="SAM" id="SignalP"/>
    </source>
</evidence>
<evidence type="ECO:0000313" key="2">
    <source>
        <dbReference type="EnsemblMetazoa" id="BGLB023580-PA"/>
    </source>
</evidence>
<keyword evidence="1" id="KW-0732">Signal</keyword>
<dbReference type="KEGG" id="bgt:106065655"/>
<evidence type="ECO:0000313" key="3">
    <source>
        <dbReference type="Proteomes" id="UP000076420"/>
    </source>
</evidence>
<name>A0A2C9KU61_BIOGL</name>
<reference evidence="2" key="1">
    <citation type="submission" date="2020-05" db="UniProtKB">
        <authorList>
            <consortium name="EnsemblMetazoa"/>
        </authorList>
    </citation>
    <scope>IDENTIFICATION</scope>
    <source>
        <strain evidence="2">BB02</strain>
    </source>
</reference>
<organism evidence="2 3">
    <name type="scientific">Biomphalaria glabrata</name>
    <name type="common">Bloodfluke planorb</name>
    <name type="synonym">Freshwater snail</name>
    <dbReference type="NCBI Taxonomy" id="6526"/>
    <lineage>
        <taxon>Eukaryota</taxon>
        <taxon>Metazoa</taxon>
        <taxon>Spiralia</taxon>
        <taxon>Lophotrochozoa</taxon>
        <taxon>Mollusca</taxon>
        <taxon>Gastropoda</taxon>
        <taxon>Heterobranchia</taxon>
        <taxon>Euthyneura</taxon>
        <taxon>Panpulmonata</taxon>
        <taxon>Hygrophila</taxon>
        <taxon>Lymnaeoidea</taxon>
        <taxon>Planorbidae</taxon>
        <taxon>Biomphalaria</taxon>
    </lineage>
</organism>
<feature type="chain" id="PRO_5012022317" evidence="1">
    <location>
        <begin position="20"/>
        <end position="142"/>
    </location>
</feature>
<dbReference type="AlphaFoldDB" id="A0A2C9KU61"/>
<sequence length="142" mass="15538">MFYVTSFVLVILCPALSFAAFGDPCEIVTWSNLSANHDQIINATVPKDCLFGDVDWNYPKGSVLLSYATGGTPFRLCVEEGWGPSITKVQEIVRGELRTLSLPTQESPACTSSTDGEAALLVSAPSFQTYMTLFNYRVILEN</sequence>
<dbReference type="VEuPathDB" id="VectorBase:BGLB023580"/>
<dbReference type="RefSeq" id="XP_013079980.2">
    <property type="nucleotide sequence ID" value="XM_013224526.2"/>
</dbReference>
<gene>
    <name evidence="2" type="primary">106065655</name>
</gene>
<dbReference type="EnsemblMetazoa" id="BGLB023580-RA">
    <property type="protein sequence ID" value="BGLB023580-PA"/>
    <property type="gene ID" value="BGLB023580"/>
</dbReference>
<protein>
    <submittedName>
        <fullName evidence="2">Uncharacterized protein</fullName>
    </submittedName>
</protein>
<dbReference type="OrthoDB" id="6044963at2759"/>
<accession>A0A2C9KU61</accession>
<feature type="signal peptide" evidence="1">
    <location>
        <begin position="1"/>
        <end position="19"/>
    </location>
</feature>